<sequence>MSSLHMFMGGAIDKWSKFVRFVVNPFPTSLRLDILTQTGNLKGEFHVYRNEPLSCRAGLRGNL</sequence>
<dbReference type="Proteomes" id="UP000191987">
    <property type="component" value="Unassembled WGS sequence"/>
</dbReference>
<dbReference type="EMBL" id="FBWG01000021">
    <property type="protein sequence ID" value="CUX37262.1"/>
    <property type="molecule type" value="Genomic_DNA"/>
</dbReference>
<name>A0A1S7QI50_9HYPH</name>
<evidence type="ECO:0000313" key="2">
    <source>
        <dbReference type="Proteomes" id="UP000191987"/>
    </source>
</evidence>
<evidence type="ECO:0000313" key="1">
    <source>
        <dbReference type="EMBL" id="CUX37262.1"/>
    </source>
</evidence>
<organism evidence="1 2">
    <name type="scientific">Agrobacterium deltaense Zutra 3/1</name>
    <dbReference type="NCBI Taxonomy" id="1183427"/>
    <lineage>
        <taxon>Bacteria</taxon>
        <taxon>Pseudomonadati</taxon>
        <taxon>Pseudomonadota</taxon>
        <taxon>Alphaproteobacteria</taxon>
        <taxon>Hyphomicrobiales</taxon>
        <taxon>Rhizobiaceae</taxon>
        <taxon>Rhizobium/Agrobacterium group</taxon>
        <taxon>Agrobacterium</taxon>
    </lineage>
</organism>
<dbReference type="AlphaFoldDB" id="A0A1S7QI50"/>
<proteinExistence type="predicted"/>
<protein>
    <submittedName>
        <fullName evidence="1">Uncharacterized protein</fullName>
    </submittedName>
</protein>
<accession>A0A1S7QI50</accession>
<reference evidence="1 2" key="1">
    <citation type="submission" date="2016-01" db="EMBL/GenBank/DDBJ databases">
        <authorList>
            <person name="Oliw E.H."/>
        </authorList>
    </citation>
    <scope>NUCLEOTIDE SEQUENCE [LARGE SCALE GENOMIC DNA]</scope>
    <source>
        <strain evidence="1 2">Zutra 3-1</strain>
    </source>
</reference>
<gene>
    <name evidence="1" type="ORF">AGR7C_Cc40058</name>
</gene>